<evidence type="ECO:0000313" key="1">
    <source>
        <dbReference type="EMBL" id="OAN39847.1"/>
    </source>
</evidence>
<protein>
    <submittedName>
        <fullName evidence="1">Uncharacterized protein</fullName>
    </submittedName>
</protein>
<name>A0A178LYJ6_MYCIR</name>
<comment type="caution">
    <text evidence="1">The sequence shown here is derived from an EMBL/GenBank/DDBJ whole genome shotgun (WGS) entry which is preliminary data.</text>
</comment>
<organism evidence="1 2">
    <name type="scientific">Mycolicibacterium iranicum</name>
    <name type="common">Mycobacterium iranicum</name>
    <dbReference type="NCBI Taxonomy" id="912594"/>
    <lineage>
        <taxon>Bacteria</taxon>
        <taxon>Bacillati</taxon>
        <taxon>Actinomycetota</taxon>
        <taxon>Actinomycetes</taxon>
        <taxon>Mycobacteriales</taxon>
        <taxon>Mycobacteriaceae</taxon>
        <taxon>Mycolicibacterium</taxon>
    </lineage>
</organism>
<dbReference type="OrthoDB" id="495539at2"/>
<dbReference type="Proteomes" id="UP000078396">
    <property type="component" value="Unassembled WGS sequence"/>
</dbReference>
<dbReference type="EMBL" id="LWCS01000015">
    <property type="protein sequence ID" value="OAN39847.1"/>
    <property type="molecule type" value="Genomic_DNA"/>
</dbReference>
<evidence type="ECO:0000313" key="2">
    <source>
        <dbReference type="Proteomes" id="UP000078396"/>
    </source>
</evidence>
<reference evidence="1 2" key="1">
    <citation type="submission" date="2016-04" db="EMBL/GenBank/DDBJ databases">
        <title>Draft Genome Sequences of Staphylococcus capitis Strain H36, S. capitis Strain H65, S. cohnii Strain H62, S. hominis Strain H69, Mycobacterium iranicum Strain H39, Plantibacter sp. Strain H53, Pseudomonas oryzihabitans Strain H72, and Microbacterium sp. Strain H83, isolated from residential settings.</title>
        <authorList>
            <person name="Lymperopoulou D."/>
            <person name="Adams R.I."/>
            <person name="Lindow S."/>
            <person name="Coil D.A."/>
            <person name="Jospin G."/>
            <person name="Eisen J.A."/>
        </authorList>
    </citation>
    <scope>NUCLEOTIDE SEQUENCE [LARGE SCALE GENOMIC DNA]</scope>
    <source>
        <strain evidence="1 2">H39</strain>
    </source>
</reference>
<dbReference type="RefSeq" id="WP_064280873.1">
    <property type="nucleotide sequence ID" value="NZ_LWCS01000015.1"/>
</dbReference>
<sequence length="70" mass="7198">MGLVLNVDGDGSVLFACANGSVLGAGEPLSYGQEVQVDSIRCQMSPAGVACQDFMNGKGFSMSSDSYQIS</sequence>
<proteinExistence type="predicted"/>
<accession>A0A178LYJ6</accession>
<gene>
    <name evidence="1" type="ORF">A4X20_15940</name>
</gene>
<dbReference type="AlphaFoldDB" id="A0A178LYJ6"/>